<evidence type="ECO:0000259" key="6">
    <source>
        <dbReference type="Pfam" id="PF05175"/>
    </source>
</evidence>
<protein>
    <submittedName>
        <fullName evidence="8">16S rRNA (Guanine(1207)-N(2))-methyltransferase RsmC</fullName>
    </submittedName>
</protein>
<evidence type="ECO:0000313" key="8">
    <source>
        <dbReference type="EMBL" id="GAA6169505.1"/>
    </source>
</evidence>
<keyword evidence="2" id="KW-0698">rRNA processing</keyword>
<evidence type="ECO:0000313" key="9">
    <source>
        <dbReference type="Proteomes" id="UP001465153"/>
    </source>
</evidence>
<dbReference type="Pfam" id="PF05175">
    <property type="entry name" value="MTS"/>
    <property type="match status" value="1"/>
</dbReference>
<dbReference type="InterPro" id="IPR029063">
    <property type="entry name" value="SAM-dependent_MTases_sf"/>
</dbReference>
<evidence type="ECO:0000256" key="1">
    <source>
        <dbReference type="ARBA" id="ARBA00022490"/>
    </source>
</evidence>
<dbReference type="RefSeq" id="WP_353304014.1">
    <property type="nucleotide sequence ID" value="NZ_BAABWN010000012.1"/>
</dbReference>
<keyword evidence="1" id="KW-0963">Cytoplasm</keyword>
<dbReference type="CDD" id="cd02440">
    <property type="entry name" value="AdoMet_MTases"/>
    <property type="match status" value="1"/>
</dbReference>
<dbReference type="Proteomes" id="UP001465153">
    <property type="component" value="Unassembled WGS sequence"/>
</dbReference>
<proteinExistence type="predicted"/>
<dbReference type="InterPro" id="IPR007848">
    <property type="entry name" value="Small_mtfrase_dom"/>
</dbReference>
<feature type="domain" description="Methyltransferase small" evidence="6">
    <location>
        <begin position="174"/>
        <end position="347"/>
    </location>
</feature>
<gene>
    <name evidence="8" type="primary">rsmC</name>
    <name evidence="8" type="ORF">NBRC116591_33160</name>
</gene>
<evidence type="ECO:0000259" key="7">
    <source>
        <dbReference type="Pfam" id="PF08468"/>
    </source>
</evidence>
<evidence type="ECO:0000256" key="3">
    <source>
        <dbReference type="ARBA" id="ARBA00022603"/>
    </source>
</evidence>
<dbReference type="EMBL" id="BAABWN010000012">
    <property type="protein sequence ID" value="GAA6169505.1"/>
    <property type="molecule type" value="Genomic_DNA"/>
</dbReference>
<comment type="caution">
    <text evidence="8">The sequence shown here is derived from an EMBL/GenBank/DDBJ whole genome shotgun (WGS) entry which is preliminary data.</text>
</comment>
<keyword evidence="5" id="KW-0949">S-adenosyl-L-methionine</keyword>
<evidence type="ECO:0000256" key="4">
    <source>
        <dbReference type="ARBA" id="ARBA00022679"/>
    </source>
</evidence>
<dbReference type="Gene3D" id="3.40.50.150">
    <property type="entry name" value="Vaccinia Virus protein VP39"/>
    <property type="match status" value="2"/>
</dbReference>
<evidence type="ECO:0000256" key="5">
    <source>
        <dbReference type="ARBA" id="ARBA00022691"/>
    </source>
</evidence>
<dbReference type="InterPro" id="IPR002052">
    <property type="entry name" value="DNA_methylase_N6_adenine_CS"/>
</dbReference>
<evidence type="ECO:0000256" key="2">
    <source>
        <dbReference type="ARBA" id="ARBA00022552"/>
    </source>
</evidence>
<dbReference type="PROSITE" id="PS00092">
    <property type="entry name" value="N6_MTASE"/>
    <property type="match status" value="1"/>
</dbReference>
<dbReference type="InterPro" id="IPR046977">
    <property type="entry name" value="RsmC/RlmG"/>
</dbReference>
<dbReference type="PANTHER" id="PTHR47816:SF4">
    <property type="entry name" value="RIBOSOMAL RNA SMALL SUBUNIT METHYLTRANSFERASE C"/>
    <property type="match status" value="1"/>
</dbReference>
<keyword evidence="3" id="KW-0489">Methyltransferase</keyword>
<feature type="domain" description="Methyltransferase small N-terminal" evidence="7">
    <location>
        <begin position="26"/>
        <end position="129"/>
    </location>
</feature>
<dbReference type="SUPFAM" id="SSF53335">
    <property type="entry name" value="S-adenosyl-L-methionine-dependent methyltransferases"/>
    <property type="match status" value="1"/>
</dbReference>
<sequence>MIDPCQELLLNQYRNTDKCTENDPSTLWVLDENSDYLTRNLRNDKNSLYVTNRWDIHTQLNQHGNFSDYDLTAYRELDTVFFRLCKEKAVVHHIINQSFSALKLGGQLILAGEKNEGVKTYEKKAKALFGSSEIKKSKNTYLVVLTKTQSDHAENLLDDQDYCTLREIDGLANYQCYSKPGIFGWNKIDQGSKLLLEQFESHTQIITKEEKQSLSVLDLGCGWGYLSLSLHQLGFAHIDATDNNAAAVNALTATAKENNLAFSVWADHCAESTDKQYDLILCNPPFHKGFDHSYPLTDTFLKALKRLIKHNGKVFLVANQFIPVEKFGQSYFKTIQTLTTENGFKVLVLAN</sequence>
<dbReference type="InterPro" id="IPR013675">
    <property type="entry name" value="Mtase_sm_N"/>
</dbReference>
<organism evidence="8 9">
    <name type="scientific">Sessilibacter corallicola</name>
    <dbReference type="NCBI Taxonomy" id="2904075"/>
    <lineage>
        <taxon>Bacteria</taxon>
        <taxon>Pseudomonadati</taxon>
        <taxon>Pseudomonadota</taxon>
        <taxon>Gammaproteobacteria</taxon>
        <taxon>Cellvibrionales</taxon>
        <taxon>Cellvibrionaceae</taxon>
        <taxon>Sessilibacter</taxon>
    </lineage>
</organism>
<reference evidence="8 9" key="1">
    <citation type="submission" date="2024-04" db="EMBL/GenBank/DDBJ databases">
        <title>Draft genome sequence of Sessilibacter corallicola NBRC 116591.</title>
        <authorList>
            <person name="Miyakawa T."/>
            <person name="Kusuya Y."/>
            <person name="Miura T."/>
        </authorList>
    </citation>
    <scope>NUCLEOTIDE SEQUENCE [LARGE SCALE GENOMIC DNA]</scope>
    <source>
        <strain evidence="8 9">KU-00831-HH</strain>
    </source>
</reference>
<keyword evidence="4" id="KW-0808">Transferase</keyword>
<name>A0ABQ0ACZ2_9GAMM</name>
<accession>A0ABQ0ACZ2</accession>
<dbReference type="Pfam" id="PF08468">
    <property type="entry name" value="MTS_N"/>
    <property type="match status" value="1"/>
</dbReference>
<dbReference type="PANTHER" id="PTHR47816">
    <property type="entry name" value="RIBOSOMAL RNA SMALL SUBUNIT METHYLTRANSFERASE C"/>
    <property type="match status" value="1"/>
</dbReference>
<keyword evidence="9" id="KW-1185">Reference proteome</keyword>